<evidence type="ECO:0000313" key="5">
    <source>
        <dbReference type="EMBL" id="PXX09330.1"/>
    </source>
</evidence>
<dbReference type="PANTHER" id="PTHR48081">
    <property type="entry name" value="AB HYDROLASE SUPERFAMILY PROTEIN C4A8.06C"/>
    <property type="match status" value="1"/>
</dbReference>
<sequence>MVASHAHYGSVMDDAVQAFMRELNDGFPAVETMTADEARAVLVSRRLPVENLDDVAVAEDFLAGDVPARIYRPHGNGAARPAVVFCHGGGFVLCDLESHDGFCRAMARHTESVVISVDYRLAPEHRAPAAAQDVYAAYCWVVAHADELGIDPARLVIAGDSAGGNLAAVTALQCREQGGPMPAGQVLIYPVIDPTFDTSSYQAYASGYVNTRAAMQWFWEQYLGGFALTSPAHLAAPGRAASHEGLPAAVVVTAGLDVLHSEGVAYAEQLRAAKVPVVHRDYPGLFHGFVTIMPFAAGASARELLWADMRGLLA</sequence>
<name>A0A318HMY1_9MYCO</name>
<dbReference type="InterPro" id="IPR033140">
    <property type="entry name" value="Lipase_GDXG_put_SER_AS"/>
</dbReference>
<keyword evidence="2" id="KW-0378">Hydrolase</keyword>
<comment type="similarity">
    <text evidence="1">Belongs to the 'GDXG' lipolytic enzyme family.</text>
</comment>
<evidence type="ECO:0000259" key="4">
    <source>
        <dbReference type="Pfam" id="PF07859"/>
    </source>
</evidence>
<dbReference type="PROSITE" id="PS01174">
    <property type="entry name" value="LIPASE_GDXG_SER"/>
    <property type="match status" value="1"/>
</dbReference>
<comment type="caution">
    <text evidence="5">The sequence shown here is derived from an EMBL/GenBank/DDBJ whole genome shotgun (WGS) entry which is preliminary data.</text>
</comment>
<dbReference type="GO" id="GO:0016787">
    <property type="term" value="F:hydrolase activity"/>
    <property type="evidence" value="ECO:0007669"/>
    <property type="project" value="UniProtKB-KW"/>
</dbReference>
<evidence type="ECO:0000256" key="2">
    <source>
        <dbReference type="ARBA" id="ARBA00022801"/>
    </source>
</evidence>
<dbReference type="Pfam" id="PF07859">
    <property type="entry name" value="Abhydrolase_3"/>
    <property type="match status" value="1"/>
</dbReference>
<dbReference type="InterPro" id="IPR050300">
    <property type="entry name" value="GDXG_lipolytic_enzyme"/>
</dbReference>
<evidence type="ECO:0000313" key="6">
    <source>
        <dbReference type="Proteomes" id="UP000247781"/>
    </source>
</evidence>
<gene>
    <name evidence="5" type="ORF">C8E89_106257</name>
</gene>
<dbReference type="Gene3D" id="3.40.50.1820">
    <property type="entry name" value="alpha/beta hydrolase"/>
    <property type="match status" value="1"/>
</dbReference>
<reference evidence="6" key="1">
    <citation type="submission" date="2018-05" db="EMBL/GenBank/DDBJ databases">
        <authorList>
            <person name="Deangelis K."/>
            <person name="Huntemann M."/>
            <person name="Clum A."/>
            <person name="Pillay M."/>
            <person name="Palaniappan K."/>
            <person name="Varghese N."/>
            <person name="Mikhailova N."/>
            <person name="Stamatis D."/>
            <person name="Reddy T."/>
            <person name="Daum C."/>
            <person name="Shapiro N."/>
            <person name="Ivanova N."/>
            <person name="Kyrpides N."/>
            <person name="Woyke T."/>
        </authorList>
    </citation>
    <scope>NUCLEOTIDE SEQUENCE [LARGE SCALE GENOMIC DNA]</scope>
    <source>
        <strain evidence="6">GAS496</strain>
    </source>
</reference>
<dbReference type="EMBL" id="QJJU01000006">
    <property type="protein sequence ID" value="PXX09330.1"/>
    <property type="molecule type" value="Genomic_DNA"/>
</dbReference>
<accession>A0A318HMY1</accession>
<reference evidence="5 6" key="2">
    <citation type="submission" date="2018-06" db="EMBL/GenBank/DDBJ databases">
        <title>Sequencing of bacterial isolates from soil warming experiment in Harvard Forest, Massachusetts, USA.</title>
        <authorList>
            <person name="Deangelis K.PhD."/>
        </authorList>
    </citation>
    <scope>NUCLEOTIDE SEQUENCE [LARGE SCALE GENOMIC DNA]</scope>
    <source>
        <strain evidence="5 6">GAS496</strain>
    </source>
</reference>
<dbReference type="InterPro" id="IPR029058">
    <property type="entry name" value="AB_hydrolase_fold"/>
</dbReference>
<dbReference type="InterPro" id="IPR013094">
    <property type="entry name" value="AB_hydrolase_3"/>
</dbReference>
<feature type="domain" description="Alpha/beta hydrolase fold-3" evidence="4">
    <location>
        <begin position="83"/>
        <end position="290"/>
    </location>
</feature>
<feature type="active site" evidence="3">
    <location>
        <position position="161"/>
    </location>
</feature>
<dbReference type="PANTHER" id="PTHR48081:SF8">
    <property type="entry name" value="ALPHA_BETA HYDROLASE FOLD-3 DOMAIN-CONTAINING PROTEIN-RELATED"/>
    <property type="match status" value="1"/>
</dbReference>
<organism evidence="5 6">
    <name type="scientific">Mycolicibacterium moriokaense</name>
    <dbReference type="NCBI Taxonomy" id="39691"/>
    <lineage>
        <taxon>Bacteria</taxon>
        <taxon>Bacillati</taxon>
        <taxon>Actinomycetota</taxon>
        <taxon>Actinomycetes</taxon>
        <taxon>Mycobacteriales</taxon>
        <taxon>Mycobacteriaceae</taxon>
        <taxon>Mycolicibacterium</taxon>
    </lineage>
</organism>
<dbReference type="AlphaFoldDB" id="A0A318HMY1"/>
<evidence type="ECO:0000256" key="3">
    <source>
        <dbReference type="PROSITE-ProRule" id="PRU10038"/>
    </source>
</evidence>
<keyword evidence="6" id="KW-1185">Reference proteome</keyword>
<proteinExistence type="inferred from homology"/>
<protein>
    <submittedName>
        <fullName evidence="5">Acetyl esterase</fullName>
    </submittedName>
</protein>
<dbReference type="SUPFAM" id="SSF53474">
    <property type="entry name" value="alpha/beta-Hydrolases"/>
    <property type="match status" value="1"/>
</dbReference>
<evidence type="ECO:0000256" key="1">
    <source>
        <dbReference type="ARBA" id="ARBA00010515"/>
    </source>
</evidence>
<dbReference type="Proteomes" id="UP000247781">
    <property type="component" value="Unassembled WGS sequence"/>
</dbReference>